<reference evidence="1" key="1">
    <citation type="submission" date="2021-06" db="EMBL/GenBank/DDBJ databases">
        <authorList>
            <person name="Kallberg Y."/>
            <person name="Tangrot J."/>
            <person name="Rosling A."/>
        </authorList>
    </citation>
    <scope>NUCLEOTIDE SEQUENCE</scope>
    <source>
        <strain evidence="1">MT106</strain>
    </source>
</reference>
<evidence type="ECO:0000313" key="1">
    <source>
        <dbReference type="EMBL" id="CAG8599905.1"/>
    </source>
</evidence>
<gene>
    <name evidence="1" type="ORF">AGERDE_LOCUS9048</name>
</gene>
<dbReference type="EMBL" id="CAJVPL010002116">
    <property type="protein sequence ID" value="CAG8599905.1"/>
    <property type="molecule type" value="Genomic_DNA"/>
</dbReference>
<organism evidence="1 2">
    <name type="scientific">Ambispora gerdemannii</name>
    <dbReference type="NCBI Taxonomy" id="144530"/>
    <lineage>
        <taxon>Eukaryota</taxon>
        <taxon>Fungi</taxon>
        <taxon>Fungi incertae sedis</taxon>
        <taxon>Mucoromycota</taxon>
        <taxon>Glomeromycotina</taxon>
        <taxon>Glomeromycetes</taxon>
        <taxon>Archaeosporales</taxon>
        <taxon>Ambisporaceae</taxon>
        <taxon>Ambispora</taxon>
    </lineage>
</organism>
<name>A0A9N9CFG6_9GLOM</name>
<accession>A0A9N9CFG6</accession>
<protein>
    <submittedName>
        <fullName evidence="1">7691_t:CDS:1</fullName>
    </submittedName>
</protein>
<proteinExistence type="predicted"/>
<dbReference type="OrthoDB" id="2405175at2759"/>
<sequence length="59" mass="6666">MSKTSLQSPILKEEFSELRNIERSNLEFFSYVDRTTPLSGILLTELNIATFCPIPAVGF</sequence>
<comment type="caution">
    <text evidence="1">The sequence shown here is derived from an EMBL/GenBank/DDBJ whole genome shotgun (WGS) entry which is preliminary data.</text>
</comment>
<dbReference type="Proteomes" id="UP000789831">
    <property type="component" value="Unassembled WGS sequence"/>
</dbReference>
<evidence type="ECO:0000313" key="2">
    <source>
        <dbReference type="Proteomes" id="UP000789831"/>
    </source>
</evidence>
<keyword evidence="2" id="KW-1185">Reference proteome</keyword>
<dbReference type="AlphaFoldDB" id="A0A9N9CFG6"/>